<gene>
    <name evidence="1" type="ORF">DKY63_29035</name>
</gene>
<dbReference type="RefSeq" id="WP_110967272.1">
    <property type="nucleotide sequence ID" value="NZ_CP029693.1"/>
</dbReference>
<dbReference type="InterPro" id="IPR009678">
    <property type="entry name" value="Phage_tail_completion_R"/>
</dbReference>
<proteinExistence type="predicted"/>
<dbReference type="OrthoDB" id="8564199at2"/>
<dbReference type="Proteomes" id="UP000250299">
    <property type="component" value="Chromosome"/>
</dbReference>
<dbReference type="AlphaFoldDB" id="A0A2Z4RRU6"/>
<dbReference type="Pfam" id="PF06891">
    <property type="entry name" value="P2_Phage_GpR"/>
    <property type="match status" value="1"/>
</dbReference>
<dbReference type="EMBL" id="CP029693">
    <property type="protein sequence ID" value="AWY43746.1"/>
    <property type="molecule type" value="Genomic_DNA"/>
</dbReference>
<evidence type="ECO:0000313" key="2">
    <source>
        <dbReference type="Proteomes" id="UP000250299"/>
    </source>
</evidence>
<sequence length="178" mass="19608">MNKPDSLRAHLLASVPDLKYNPDRLVVFIDNGKIRCTAAGGLSFEYAYDLQIILTDFAGHPDSVMLPLLGWLRTNQSELLTNLDKSADGIKFEADVIDNSKVDMSLSLPLTERVIVKKQGDGTFTVKHAGEPQYTPYETIDGPIQVFAEGMLIAEWQSPQPAEGMALTTPHPQRPGNE</sequence>
<reference evidence="1 2" key="1">
    <citation type="submission" date="2018-05" db="EMBL/GenBank/DDBJ databases">
        <title>Whole genome sequence of Pseudomonas putida JBC17.</title>
        <authorList>
            <person name="Lee Y.H."/>
            <person name="David K."/>
        </authorList>
    </citation>
    <scope>NUCLEOTIDE SEQUENCE [LARGE SCALE GENOMIC DNA]</scope>
    <source>
        <strain evidence="1 2">JBC17</strain>
    </source>
</reference>
<accession>A0A2Z4RRU6</accession>
<organism evidence="1 2">
    <name type="scientific">Pseudomonas putida</name>
    <name type="common">Arthrobacter siderocapsulatus</name>
    <dbReference type="NCBI Taxonomy" id="303"/>
    <lineage>
        <taxon>Bacteria</taxon>
        <taxon>Pseudomonadati</taxon>
        <taxon>Pseudomonadota</taxon>
        <taxon>Gammaproteobacteria</taxon>
        <taxon>Pseudomonadales</taxon>
        <taxon>Pseudomonadaceae</taxon>
        <taxon>Pseudomonas</taxon>
    </lineage>
</organism>
<evidence type="ECO:0000313" key="1">
    <source>
        <dbReference type="EMBL" id="AWY43746.1"/>
    </source>
</evidence>
<name>A0A2Z4RRU6_PSEPU</name>
<protein>
    <submittedName>
        <fullName evidence="1">Phage tail protein</fullName>
    </submittedName>
</protein>